<sequence>MLRYLLVIIYISTTAFYGQEISLSGVVKDSVQSLSNVNIIAKPRSKEVNLSFSITNEKGEYTLLLQKDKEYTITISYLGYDSHTFKFNPTQDAEKNIVLHKATEELDEVIIIEEIPMLIKKDTIIYDVKAFTDGKEHKLKNILKKLPGVEVEKNGEVTVNGKKVTKMMVEGGAFFGGSSKLAVENIPANAVDNVEVLDNYSEVGFLKNFVDSDEMAMNITLKEDKKNFAFGDITSGGGEDKYYESHAALFYYSPKTNMNFIGDLNDTGKKSFTINDYMSFEGGRTRLMEKDGASRTNSIQNYTNLINNQPVFESKNKFSALHISSNVNTDLTVSGYGIYADNHMVRRREIINDHFFENSSYREEVQSGQEDDNILGIAKLSADYSPNFKEKIFADLQVKIINNESLEKRFTSIGNILTDFDNENKLKGLELQQDFEWHKKHNSKHTTSLVISNTYNNTAPKEFWNTNRPIFDSIIPLIQEERFNLKQNIDFTNHTLDIVGRHYWVLASNSHLYITLGNKYLNQEYITKDFQVLEDNTINDFENSGFNNDLDFRLNDVYLGTHFKFKTGVLTVKTGGHLHHYDWKSKQEDILSNDKFVFLPDVTAKLELKPSENLTFTYRFLSNFTDAPNYANRFRLLDYNKIIRGNSILENETYQNGSIRYSKFAMYNGLIFNGLIDYKRKNSFIRNQIQIEGIDQFLIPVLQETPETIISGIFNLRKKIKKINLKVNARMQYATFQKIINTIHSEDTKIDINLTGSVTTRFKKWPNIELGYRTKFSMYDSNTGETDFVTNEPFGNIEYTFLKNFTFTFDYRLTEFKNRNTNTSTTFDMSNISLFYKKENSPFGFEISGSNIFHTQFKQNSAFSDFLVSDTKDFIIPSIFMFTIHYKL</sequence>
<dbReference type="AlphaFoldDB" id="A0A918JZ12"/>
<evidence type="ECO:0000313" key="2">
    <source>
        <dbReference type="Proteomes" id="UP000601108"/>
    </source>
</evidence>
<dbReference type="SUPFAM" id="SSF49464">
    <property type="entry name" value="Carboxypeptidase regulatory domain-like"/>
    <property type="match status" value="1"/>
</dbReference>
<protein>
    <recommendedName>
        <fullName evidence="3">TonB-dependent receptor</fullName>
    </recommendedName>
</protein>
<dbReference type="Gene3D" id="2.60.40.1120">
    <property type="entry name" value="Carboxypeptidase-like, regulatory domain"/>
    <property type="match status" value="1"/>
</dbReference>
<dbReference type="InterPro" id="IPR008969">
    <property type="entry name" value="CarboxyPept-like_regulatory"/>
</dbReference>
<evidence type="ECO:0000313" key="1">
    <source>
        <dbReference type="EMBL" id="GGX32061.1"/>
    </source>
</evidence>
<dbReference type="Pfam" id="PF13715">
    <property type="entry name" value="CarbopepD_reg_2"/>
    <property type="match status" value="1"/>
</dbReference>
<dbReference type="RefSeq" id="WP_027413498.1">
    <property type="nucleotide sequence ID" value="NZ_BMWS01000033.1"/>
</dbReference>
<comment type="caution">
    <text evidence="1">The sequence shown here is derived from an EMBL/GenBank/DDBJ whole genome shotgun (WGS) entry which is preliminary data.</text>
</comment>
<keyword evidence="2" id="KW-1185">Reference proteome</keyword>
<dbReference type="EMBL" id="BMWS01000033">
    <property type="protein sequence ID" value="GGX32061.1"/>
    <property type="molecule type" value="Genomic_DNA"/>
</dbReference>
<dbReference type="SUPFAM" id="SSF56935">
    <property type="entry name" value="Porins"/>
    <property type="match status" value="1"/>
</dbReference>
<reference evidence="1 2" key="1">
    <citation type="journal article" date="2014" name="Int. J. Syst. Evol. Microbiol.">
        <title>Complete genome sequence of Corynebacterium casei LMG S-19264T (=DSM 44701T), isolated from a smear-ripened cheese.</title>
        <authorList>
            <consortium name="US DOE Joint Genome Institute (JGI-PGF)"/>
            <person name="Walter F."/>
            <person name="Albersmeier A."/>
            <person name="Kalinowski J."/>
            <person name="Ruckert C."/>
        </authorList>
    </citation>
    <scope>NUCLEOTIDE SEQUENCE [LARGE SCALE GENOMIC DNA]</scope>
    <source>
        <strain evidence="1 2">KCTC 12285</strain>
    </source>
</reference>
<organism evidence="1 2">
    <name type="scientific">Aquimarina muelleri</name>
    <dbReference type="NCBI Taxonomy" id="279356"/>
    <lineage>
        <taxon>Bacteria</taxon>
        <taxon>Pseudomonadati</taxon>
        <taxon>Bacteroidota</taxon>
        <taxon>Flavobacteriia</taxon>
        <taxon>Flavobacteriales</taxon>
        <taxon>Flavobacteriaceae</taxon>
        <taxon>Aquimarina</taxon>
    </lineage>
</organism>
<proteinExistence type="predicted"/>
<gene>
    <name evidence="1" type="ORF">GCM10007384_36230</name>
</gene>
<evidence type="ECO:0008006" key="3">
    <source>
        <dbReference type="Google" id="ProtNLM"/>
    </source>
</evidence>
<dbReference type="Proteomes" id="UP000601108">
    <property type="component" value="Unassembled WGS sequence"/>
</dbReference>
<accession>A0A918JZ12</accession>
<name>A0A918JZ12_9FLAO</name>